<feature type="compositionally biased region" description="Low complexity" evidence="1">
    <location>
        <begin position="246"/>
        <end position="264"/>
    </location>
</feature>
<feature type="compositionally biased region" description="Polar residues" evidence="1">
    <location>
        <begin position="313"/>
        <end position="333"/>
    </location>
</feature>
<feature type="compositionally biased region" description="Pro residues" evidence="1">
    <location>
        <begin position="343"/>
        <end position="354"/>
    </location>
</feature>
<evidence type="ECO:0000313" key="3">
    <source>
        <dbReference type="Proteomes" id="UP000298030"/>
    </source>
</evidence>
<accession>A0A4Y7SL02</accession>
<evidence type="ECO:0000313" key="2">
    <source>
        <dbReference type="EMBL" id="TEB22442.1"/>
    </source>
</evidence>
<organism evidence="2 3">
    <name type="scientific">Coprinellus micaceus</name>
    <name type="common">Glistening ink-cap mushroom</name>
    <name type="synonym">Coprinus micaceus</name>
    <dbReference type="NCBI Taxonomy" id="71717"/>
    <lineage>
        <taxon>Eukaryota</taxon>
        <taxon>Fungi</taxon>
        <taxon>Dikarya</taxon>
        <taxon>Basidiomycota</taxon>
        <taxon>Agaricomycotina</taxon>
        <taxon>Agaricomycetes</taxon>
        <taxon>Agaricomycetidae</taxon>
        <taxon>Agaricales</taxon>
        <taxon>Agaricineae</taxon>
        <taxon>Psathyrellaceae</taxon>
        <taxon>Coprinellus</taxon>
    </lineage>
</organism>
<name>A0A4Y7SL02_COPMI</name>
<comment type="caution">
    <text evidence="2">The sequence shown here is derived from an EMBL/GenBank/DDBJ whole genome shotgun (WGS) entry which is preliminary data.</text>
</comment>
<gene>
    <name evidence="2" type="ORF">FA13DRAFT_1778748</name>
</gene>
<keyword evidence="3" id="KW-1185">Reference proteome</keyword>
<feature type="region of interest" description="Disordered" evidence="1">
    <location>
        <begin position="244"/>
        <end position="267"/>
    </location>
</feature>
<dbReference type="EMBL" id="QPFP01000091">
    <property type="protein sequence ID" value="TEB22442.1"/>
    <property type="molecule type" value="Genomic_DNA"/>
</dbReference>
<protein>
    <submittedName>
        <fullName evidence="2">Uncharacterized protein</fullName>
    </submittedName>
</protein>
<reference evidence="2 3" key="1">
    <citation type="journal article" date="2019" name="Nat. Ecol. Evol.">
        <title>Megaphylogeny resolves global patterns of mushroom evolution.</title>
        <authorList>
            <person name="Varga T."/>
            <person name="Krizsan K."/>
            <person name="Foldi C."/>
            <person name="Dima B."/>
            <person name="Sanchez-Garcia M."/>
            <person name="Sanchez-Ramirez S."/>
            <person name="Szollosi G.J."/>
            <person name="Szarkandi J.G."/>
            <person name="Papp V."/>
            <person name="Albert L."/>
            <person name="Andreopoulos W."/>
            <person name="Angelini C."/>
            <person name="Antonin V."/>
            <person name="Barry K.W."/>
            <person name="Bougher N.L."/>
            <person name="Buchanan P."/>
            <person name="Buyck B."/>
            <person name="Bense V."/>
            <person name="Catcheside P."/>
            <person name="Chovatia M."/>
            <person name="Cooper J."/>
            <person name="Damon W."/>
            <person name="Desjardin D."/>
            <person name="Finy P."/>
            <person name="Geml J."/>
            <person name="Haridas S."/>
            <person name="Hughes K."/>
            <person name="Justo A."/>
            <person name="Karasinski D."/>
            <person name="Kautmanova I."/>
            <person name="Kiss B."/>
            <person name="Kocsube S."/>
            <person name="Kotiranta H."/>
            <person name="LaButti K.M."/>
            <person name="Lechner B.E."/>
            <person name="Liimatainen K."/>
            <person name="Lipzen A."/>
            <person name="Lukacs Z."/>
            <person name="Mihaltcheva S."/>
            <person name="Morgado L.N."/>
            <person name="Niskanen T."/>
            <person name="Noordeloos M.E."/>
            <person name="Ohm R.A."/>
            <person name="Ortiz-Santana B."/>
            <person name="Ovrebo C."/>
            <person name="Racz N."/>
            <person name="Riley R."/>
            <person name="Savchenko A."/>
            <person name="Shiryaev A."/>
            <person name="Soop K."/>
            <person name="Spirin V."/>
            <person name="Szebenyi C."/>
            <person name="Tomsovsky M."/>
            <person name="Tulloss R.E."/>
            <person name="Uehling J."/>
            <person name="Grigoriev I.V."/>
            <person name="Vagvolgyi C."/>
            <person name="Papp T."/>
            <person name="Martin F.M."/>
            <person name="Miettinen O."/>
            <person name="Hibbett D.S."/>
            <person name="Nagy L.G."/>
        </authorList>
    </citation>
    <scope>NUCLEOTIDE SEQUENCE [LARGE SCALE GENOMIC DNA]</scope>
    <source>
        <strain evidence="2 3">FP101781</strain>
    </source>
</reference>
<feature type="region of interest" description="Disordered" evidence="1">
    <location>
        <begin position="313"/>
        <end position="356"/>
    </location>
</feature>
<sequence>MLPGVANLSALLANSWDDGADRLETADATTSIMFLKAATLPAASSSPSATKRPSLYSLPVGTDPIFGNWQLTDHKTHMVDCLIRGVATRFPTISPSAFFEAIEAVIEMFRVARDDPEAVEGLAVEAELLFVGSFFLIARAHYKRDFTTQELDLASWSRYGAYLQPSPWLSALSDTLDLQEEQADAAGLVRARTGIIADCRVELDAYRKERLSIRFHWQLMLKAQAAEEEARSIAEGYQSPAVPLLSATRSPRPTTESSTLPSPSIFTTPDSTVALDILPSDSINQGLPHSVLEPLAALPADSPKDWREQLTEVRSMTHSVQSSLDDTLSQHFNGSPPSAGPDSPSPSYPNPHVSPPANLLEVQLGFPSSNSFASTLGSIQIHVLAPTPLLPLSVTIPESMEAAQPNVFLSNGPSDFTLSEGGPVEPLSNPSTRSDLSTLVGEGYTIMKLNEPFLATASSLPTGSSTTDWLAFCRGKSYRSTSGMSDATTLSDDHTGWLADGSSASSLALRRVPNGSSRSTRDFVGPPVVPPVAPAAVPASTPSKFDAFLRRLKVWGRRGQNTNVFVATAPPSSLTRSPPLAPKRLEEWNMVLPDPAAGGMRPKGRWTQKLSLTKRWFVKGGQVQMAERVPRA</sequence>
<dbReference type="Proteomes" id="UP000298030">
    <property type="component" value="Unassembled WGS sequence"/>
</dbReference>
<evidence type="ECO:0000256" key="1">
    <source>
        <dbReference type="SAM" id="MobiDB-lite"/>
    </source>
</evidence>
<dbReference type="AlphaFoldDB" id="A0A4Y7SL02"/>
<proteinExistence type="predicted"/>